<reference evidence="1" key="1">
    <citation type="journal article" date="2017" name="Front. Cell. Infect. Microbiol.">
        <title>The Distinct Transcriptional Response of the Midgut of Amblyomma sculptum and Amblyomma aureolatum Ticks to Rickettsia rickettsii Correlates to Their Differences in Susceptibility to Infection.</title>
        <authorList>
            <person name="Martins L.A."/>
            <person name="Galletti M.F.B.M."/>
            <person name="Ribeiro J.M."/>
            <person name="Fujita A."/>
            <person name="Costa F.B."/>
            <person name="Labruna M.B."/>
            <person name="Daffre S."/>
            <person name="Fogaca A.C."/>
        </authorList>
    </citation>
    <scope>NUCLEOTIDE SEQUENCE</scope>
</reference>
<protein>
    <submittedName>
        <fullName evidence="1">Uncharacterized protein</fullName>
    </submittedName>
</protein>
<evidence type="ECO:0000313" key="1">
    <source>
        <dbReference type="EMBL" id="JAT92430.1"/>
    </source>
</evidence>
<accession>A0A1E1WZI1</accession>
<organism evidence="1">
    <name type="scientific">Amblyomma aureolatum</name>
    <dbReference type="NCBI Taxonomy" id="187763"/>
    <lineage>
        <taxon>Eukaryota</taxon>
        <taxon>Metazoa</taxon>
        <taxon>Ecdysozoa</taxon>
        <taxon>Arthropoda</taxon>
        <taxon>Chelicerata</taxon>
        <taxon>Arachnida</taxon>
        <taxon>Acari</taxon>
        <taxon>Parasitiformes</taxon>
        <taxon>Ixodida</taxon>
        <taxon>Ixodoidea</taxon>
        <taxon>Ixodidae</taxon>
        <taxon>Amblyomminae</taxon>
        <taxon>Amblyomma</taxon>
    </lineage>
</organism>
<feature type="non-terminal residue" evidence="1">
    <location>
        <position position="1"/>
    </location>
</feature>
<sequence>LDIEVLAIALVPKLCSDWGLVYRALVDYDAYTAAGESPEGQATLMLALLLQASRSPAVGSSCYYSASVLLHWDLATGCHKVAVMGSLNKVAADSAGLLDPVSWLPPWWSRPLGARCWMTNDAAVRGQSLSRLQAGPWSIALS</sequence>
<name>A0A1E1WZI1_9ACAR</name>
<proteinExistence type="evidence at transcript level"/>
<dbReference type="AlphaFoldDB" id="A0A1E1WZI1"/>
<dbReference type="EMBL" id="GFAC01006758">
    <property type="protein sequence ID" value="JAT92430.1"/>
    <property type="molecule type" value="mRNA"/>
</dbReference>